<evidence type="ECO:0000313" key="3">
    <source>
        <dbReference type="Proteomes" id="UP000030856"/>
    </source>
</evidence>
<proteinExistence type="predicted"/>
<evidence type="ECO:0000313" key="2">
    <source>
        <dbReference type="EMBL" id="OOY35911.1"/>
    </source>
</evidence>
<reference evidence="1 3" key="1">
    <citation type="journal article" date="2014" name="BMC Genomics">
        <title>The genome of the intracellular bacterium of the coastal bivalve, Solemya velum: a blueprint for thriving in and out of symbiosis.</title>
        <authorList>
            <person name="Dmytrenko O."/>
            <person name="Russell S.L."/>
            <person name="Loo W.T."/>
            <person name="Fontanez K.M."/>
            <person name="Liao L."/>
            <person name="Roeselers G."/>
            <person name="Sharma R."/>
            <person name="Stewart F.J."/>
            <person name="Newton I.L."/>
            <person name="Woyke T."/>
            <person name="Wu D."/>
            <person name="Lang J.M."/>
            <person name="Eisen J.A."/>
            <person name="Cavanaugh C.M."/>
        </authorList>
    </citation>
    <scope>NUCLEOTIDE SEQUENCE [LARGE SCALE GENOMIC DNA]</scope>
    <source>
        <strain evidence="1 3">WH</strain>
    </source>
</reference>
<dbReference type="AlphaFoldDB" id="A0A0B0HFE7"/>
<keyword evidence="3" id="KW-1185">Reference proteome</keyword>
<evidence type="ECO:0000313" key="4">
    <source>
        <dbReference type="Proteomes" id="UP000190962"/>
    </source>
</evidence>
<sequence>MELSSEDALRLNVLLANKPDAIRIHESTMTLYALTDKGEMQVQLTPDCNDDRYLKRVREMLSGHVLGSPGGYPVYLQRWTRMGQMREDNLDQLLLLGEPEAVVAVSCAAGLTDELARRAWWAMDDADNARRMLANEAVRSGDMGPVLADYLVEHLPFESEPDVQMTTVAFVLQPGLISDEAKQDLWKKSRRKNSYLVGFLESCPNDLPGQGDASDLYRRFVEHFDNDDNAVVVQLKKLLSPQGQAFLHTAEAVLAKPSTQEIVTRSIDIIARYFAPLRPEGVEDLTLEQLTGELESYPDEQQSLFAKLTEFDDRTAGWLTSMRLLSGLGYGVLRPMLRDSTAIGSLMRRKVEPVLNPVKEHLKQLRVED</sequence>
<dbReference type="EMBL" id="JRAA01000001">
    <property type="protein sequence ID" value="KHF26196.1"/>
    <property type="molecule type" value="Genomic_DNA"/>
</dbReference>
<dbReference type="STRING" id="2340.JV46_15380"/>
<dbReference type="GeneID" id="86991124"/>
<evidence type="ECO:0000313" key="1">
    <source>
        <dbReference type="EMBL" id="KHF26196.1"/>
    </source>
</evidence>
<dbReference type="RefSeq" id="WP_043115930.1">
    <property type="nucleotide sequence ID" value="NZ_JRAA01000001.1"/>
</dbReference>
<accession>A0A0B0HFE7</accession>
<organism evidence="1 3">
    <name type="scientific">Solemya velum gill symbiont</name>
    <dbReference type="NCBI Taxonomy" id="2340"/>
    <lineage>
        <taxon>Bacteria</taxon>
        <taxon>Pseudomonadati</taxon>
        <taxon>Pseudomonadota</taxon>
        <taxon>Gammaproteobacteria</taxon>
        <taxon>sulfur-oxidizing symbionts</taxon>
    </lineage>
</organism>
<dbReference type="Proteomes" id="UP000030856">
    <property type="component" value="Unassembled WGS sequence"/>
</dbReference>
<dbReference type="EMBL" id="MPNX01000002">
    <property type="protein sequence ID" value="OOY35911.1"/>
    <property type="molecule type" value="Genomic_DNA"/>
</dbReference>
<reference evidence="2 4" key="2">
    <citation type="submission" date="2016-11" db="EMBL/GenBank/DDBJ databases">
        <title>Mixed transmission modes and dynamic genome evolution in an obligate animal-bacterial symbiosis.</title>
        <authorList>
            <person name="Russell S.L."/>
            <person name="Corbett-Detig R.B."/>
            <person name="Cavanaugh C.M."/>
        </authorList>
    </citation>
    <scope>NUCLEOTIDE SEQUENCE [LARGE SCALE GENOMIC DNA]</scope>
    <source>
        <strain evidence="2">MA-KB16</strain>
    </source>
</reference>
<name>A0A0B0HFE7_SOVGS</name>
<gene>
    <name evidence="1" type="primary">rdsrS</name>
    <name evidence="2" type="ORF">BOV88_02400</name>
    <name evidence="1" type="ORF">JV46_15380</name>
</gene>
<protein>
    <submittedName>
        <fullName evidence="1">Posttranscriptional regulator rDsrS</fullName>
    </submittedName>
    <submittedName>
        <fullName evidence="2">Sulfur reduction protein DsrS</fullName>
    </submittedName>
</protein>
<dbReference type="eggNOG" id="ENOG502ZA3I">
    <property type="taxonomic scope" value="Bacteria"/>
</dbReference>
<dbReference type="OrthoDB" id="9770072at2"/>
<dbReference type="Proteomes" id="UP000190962">
    <property type="component" value="Unassembled WGS sequence"/>
</dbReference>
<comment type="caution">
    <text evidence="1">The sequence shown here is derived from an EMBL/GenBank/DDBJ whole genome shotgun (WGS) entry which is preliminary data.</text>
</comment>